<dbReference type="HOGENOM" id="CLU_1425248_0_0_10"/>
<name>I3YYV5_AEQSU</name>
<dbReference type="PATRIC" id="fig|746697.3.peg.2778"/>
<proteinExistence type="predicted"/>
<organism evidence="1 2">
    <name type="scientific">Aequorivita sublithincola (strain DSM 14238 / LMG 21431 / ACAM 643 / 9-3)</name>
    <dbReference type="NCBI Taxonomy" id="746697"/>
    <lineage>
        <taxon>Bacteria</taxon>
        <taxon>Pseudomonadati</taxon>
        <taxon>Bacteroidota</taxon>
        <taxon>Flavobacteriia</taxon>
        <taxon>Flavobacteriales</taxon>
        <taxon>Flavobacteriaceae</taxon>
        <taxon>Aequorivita</taxon>
    </lineage>
</organism>
<dbReference type="STRING" id="746697.Aeqsu_2722"/>
<dbReference type="EMBL" id="CP003280">
    <property type="protein sequence ID" value="AFL82173.1"/>
    <property type="molecule type" value="Genomic_DNA"/>
</dbReference>
<keyword evidence="2" id="KW-1185">Reference proteome</keyword>
<protein>
    <submittedName>
        <fullName evidence="1">Uncharacterized protein</fullName>
    </submittedName>
</protein>
<accession>I3YYV5</accession>
<dbReference type="AlphaFoldDB" id="I3YYV5"/>
<dbReference type="eggNOG" id="ENOG50339SV">
    <property type="taxonomic scope" value="Bacteria"/>
</dbReference>
<evidence type="ECO:0000313" key="1">
    <source>
        <dbReference type="EMBL" id="AFL82173.1"/>
    </source>
</evidence>
<gene>
    <name evidence="1" type="ordered locus">Aeqsu_2722</name>
</gene>
<dbReference type="KEGG" id="asl:Aeqsu_2722"/>
<evidence type="ECO:0000313" key="2">
    <source>
        <dbReference type="Proteomes" id="UP000006049"/>
    </source>
</evidence>
<sequence>MIKIFFIVILVLSQNLFAQDNLLVPVYNESNQIGVDKFWAEIYSNHLISFKENNLQDYKCNCEVYRFLWLRSFHNPVAITITKNNKKISLNWKRTDVDGDYETGRLVEDKTISLSSENWDKFKELLKASNYWETPSILIEDNKIEVLDGASWVIEGLSKNKYHISEVNVENIGRFLIKNTEMNIPENEIY</sequence>
<reference evidence="1 2" key="1">
    <citation type="submission" date="2012-06" db="EMBL/GenBank/DDBJ databases">
        <title>The complete genome of Aequorivita sublithincola DSM 14238.</title>
        <authorList>
            <consortium name="US DOE Joint Genome Institute (JGI-PGF)"/>
            <person name="Lucas S."/>
            <person name="Copeland A."/>
            <person name="Lapidus A."/>
            <person name="Goodwin L."/>
            <person name="Pitluck S."/>
            <person name="Peters L."/>
            <person name="Munk A.C.C."/>
            <person name="Kyrpides N."/>
            <person name="Mavromatis K."/>
            <person name="Pagani I."/>
            <person name="Ivanova N."/>
            <person name="Ovchinnikova G."/>
            <person name="Zeytun A."/>
            <person name="Detter J.C."/>
            <person name="Han C."/>
            <person name="Land M."/>
            <person name="Hauser L."/>
            <person name="Markowitz V."/>
            <person name="Cheng J.-F."/>
            <person name="Hugenholtz P."/>
            <person name="Woyke T."/>
            <person name="Wu D."/>
            <person name="Tindall B."/>
            <person name="Faehnrich R."/>
            <person name="Brambilla E."/>
            <person name="Klenk H.-P."/>
            <person name="Eisen J.A."/>
        </authorList>
    </citation>
    <scope>NUCLEOTIDE SEQUENCE [LARGE SCALE GENOMIC DNA]</scope>
    <source>
        <strain evidence="2">DSM 14238 / LMG 21431 / ACAM 643 / 9-3</strain>
    </source>
</reference>
<dbReference type="Proteomes" id="UP000006049">
    <property type="component" value="Chromosome"/>
</dbReference>
<dbReference type="RefSeq" id="WP_014783422.1">
    <property type="nucleotide sequence ID" value="NC_018013.1"/>
</dbReference>
<dbReference type="OrthoDB" id="185897at2"/>